<dbReference type="AlphaFoldDB" id="A0A3M8DC01"/>
<dbReference type="PROSITE" id="PS50977">
    <property type="entry name" value="HTH_TETR_2"/>
    <property type="match status" value="1"/>
</dbReference>
<protein>
    <submittedName>
        <fullName evidence="7">TetR family transcriptional regulator</fullName>
    </submittedName>
</protein>
<evidence type="ECO:0000256" key="1">
    <source>
        <dbReference type="ARBA" id="ARBA00022491"/>
    </source>
</evidence>
<evidence type="ECO:0000256" key="5">
    <source>
        <dbReference type="PROSITE-ProRule" id="PRU00335"/>
    </source>
</evidence>
<evidence type="ECO:0000313" key="8">
    <source>
        <dbReference type="Proteomes" id="UP000271031"/>
    </source>
</evidence>
<dbReference type="GO" id="GO:0003700">
    <property type="term" value="F:DNA-binding transcription factor activity"/>
    <property type="evidence" value="ECO:0007669"/>
    <property type="project" value="TreeGrafter"/>
</dbReference>
<dbReference type="Pfam" id="PF13977">
    <property type="entry name" value="TetR_C_6"/>
    <property type="match status" value="1"/>
</dbReference>
<accession>A0A3M8DC01</accession>
<evidence type="ECO:0000256" key="2">
    <source>
        <dbReference type="ARBA" id="ARBA00023015"/>
    </source>
</evidence>
<dbReference type="PANTHER" id="PTHR30055">
    <property type="entry name" value="HTH-TYPE TRANSCRIPTIONAL REGULATOR RUTR"/>
    <property type="match status" value="1"/>
</dbReference>
<evidence type="ECO:0000256" key="4">
    <source>
        <dbReference type="ARBA" id="ARBA00023163"/>
    </source>
</evidence>
<keyword evidence="3 5" id="KW-0238">DNA-binding</keyword>
<dbReference type="InterPro" id="IPR001647">
    <property type="entry name" value="HTH_TetR"/>
</dbReference>
<name>A0A3M8DC01_9BACL</name>
<organism evidence="7 8">
    <name type="scientific">Brevibacillus fluminis</name>
    <dbReference type="NCBI Taxonomy" id="511487"/>
    <lineage>
        <taxon>Bacteria</taxon>
        <taxon>Bacillati</taxon>
        <taxon>Bacillota</taxon>
        <taxon>Bacilli</taxon>
        <taxon>Bacillales</taxon>
        <taxon>Paenibacillaceae</taxon>
        <taxon>Brevibacillus</taxon>
    </lineage>
</organism>
<comment type="caution">
    <text evidence="7">The sequence shown here is derived from an EMBL/GenBank/DDBJ whole genome shotgun (WGS) entry which is preliminary data.</text>
</comment>
<evidence type="ECO:0000313" key="7">
    <source>
        <dbReference type="EMBL" id="RNB85149.1"/>
    </source>
</evidence>
<feature type="domain" description="HTH tetR-type" evidence="6">
    <location>
        <begin position="8"/>
        <end position="68"/>
    </location>
</feature>
<dbReference type="OrthoDB" id="9816296at2"/>
<dbReference type="InterPro" id="IPR036271">
    <property type="entry name" value="Tet_transcr_reg_TetR-rel_C_sf"/>
</dbReference>
<reference evidence="7 8" key="1">
    <citation type="submission" date="2018-10" db="EMBL/GenBank/DDBJ databases">
        <title>Phylogenomics of Brevibacillus.</title>
        <authorList>
            <person name="Dunlap C."/>
        </authorList>
    </citation>
    <scope>NUCLEOTIDE SEQUENCE [LARGE SCALE GENOMIC DNA]</scope>
    <source>
        <strain evidence="7 8">JCM 15716</strain>
    </source>
</reference>
<evidence type="ECO:0000256" key="3">
    <source>
        <dbReference type="ARBA" id="ARBA00023125"/>
    </source>
</evidence>
<dbReference type="SUPFAM" id="SSF48498">
    <property type="entry name" value="Tetracyclin repressor-like, C-terminal domain"/>
    <property type="match status" value="1"/>
</dbReference>
<keyword evidence="4" id="KW-0804">Transcription</keyword>
<dbReference type="InterPro" id="IPR050109">
    <property type="entry name" value="HTH-type_TetR-like_transc_reg"/>
</dbReference>
<dbReference type="Pfam" id="PF00440">
    <property type="entry name" value="TetR_N"/>
    <property type="match status" value="1"/>
</dbReference>
<proteinExistence type="predicted"/>
<dbReference type="Proteomes" id="UP000271031">
    <property type="component" value="Unassembled WGS sequence"/>
</dbReference>
<dbReference type="PANTHER" id="PTHR30055:SF226">
    <property type="entry name" value="HTH-TYPE TRANSCRIPTIONAL REGULATOR PKSA"/>
    <property type="match status" value="1"/>
</dbReference>
<evidence type="ECO:0000259" key="6">
    <source>
        <dbReference type="PROSITE" id="PS50977"/>
    </source>
</evidence>
<dbReference type="Gene3D" id="1.10.357.10">
    <property type="entry name" value="Tetracycline Repressor, domain 2"/>
    <property type="match status" value="1"/>
</dbReference>
<feature type="DNA-binding region" description="H-T-H motif" evidence="5">
    <location>
        <begin position="31"/>
        <end position="50"/>
    </location>
</feature>
<dbReference type="GO" id="GO:0000976">
    <property type="term" value="F:transcription cis-regulatory region binding"/>
    <property type="evidence" value="ECO:0007669"/>
    <property type="project" value="TreeGrafter"/>
</dbReference>
<gene>
    <name evidence="7" type="ORF">EDM56_19775</name>
</gene>
<dbReference type="InterPro" id="IPR039538">
    <property type="entry name" value="BetI_C"/>
</dbReference>
<keyword evidence="8" id="KW-1185">Reference proteome</keyword>
<sequence>MPKIVDHQKRKEELAEAAWRVIRREGIDGVSVRRVAEEAGMSLGSLRHYFETQSQLLTFSMRMVSERVNQRMTQLPLTNDLRTDIELVIAQLLPLDEERCAEAEVWLAFAGKAIVDPEIHRLSLDVHDELFASFRRMIGMLKQQKLISEVMDLDLESKRLHALIDGLVVHHASFPERLSKEEMIGIVSNHLDSLLQCKN</sequence>
<dbReference type="InterPro" id="IPR009057">
    <property type="entry name" value="Homeodomain-like_sf"/>
</dbReference>
<keyword evidence="1" id="KW-0678">Repressor</keyword>
<dbReference type="EMBL" id="RHHQ01000015">
    <property type="protein sequence ID" value="RNB85149.1"/>
    <property type="molecule type" value="Genomic_DNA"/>
</dbReference>
<keyword evidence="2" id="KW-0805">Transcription regulation</keyword>
<dbReference type="SUPFAM" id="SSF46689">
    <property type="entry name" value="Homeodomain-like"/>
    <property type="match status" value="1"/>
</dbReference>